<dbReference type="GO" id="GO:0005739">
    <property type="term" value="C:mitochondrion"/>
    <property type="evidence" value="ECO:0007669"/>
    <property type="project" value="TreeGrafter"/>
</dbReference>
<accession>A0A0D9RW03</accession>
<feature type="region of interest" description="Disordered" evidence="1">
    <location>
        <begin position="71"/>
        <end position="100"/>
    </location>
</feature>
<dbReference type="PANTHER" id="PTHR13523">
    <property type="entry name" value="COILED-COIL-HELIX-COILED-COIL-HELIX DOMAIN CONTAINING 2/NUR77"/>
    <property type="match status" value="1"/>
</dbReference>
<dbReference type="eggNOG" id="KOG4090">
    <property type="taxonomic scope" value="Eukaryota"/>
</dbReference>
<dbReference type="Ensembl" id="ENSCSAT00000014831.1">
    <property type="protein sequence ID" value="ENSCSAP00000012792.1"/>
    <property type="gene ID" value="ENSCSAG00000016735.1"/>
</dbReference>
<evidence type="ECO:0000256" key="1">
    <source>
        <dbReference type="SAM" id="MobiDB-lite"/>
    </source>
</evidence>
<dbReference type="GO" id="GO:0043565">
    <property type="term" value="F:sequence-specific DNA binding"/>
    <property type="evidence" value="ECO:0007669"/>
    <property type="project" value="TreeGrafter"/>
</dbReference>
<dbReference type="InterPro" id="IPR055304">
    <property type="entry name" value="CHCHD2/10-like"/>
</dbReference>
<dbReference type="AlphaFoldDB" id="A0A0D9RW03"/>
<reference evidence="2" key="3">
    <citation type="submission" date="2025-09" db="UniProtKB">
        <authorList>
            <consortium name="Ensembl"/>
        </authorList>
    </citation>
    <scope>IDENTIFICATION</scope>
</reference>
<protein>
    <recommendedName>
        <fullName evidence="4">Coiled-coil-helix-coiled-coil-helix domain containing 2</fullName>
    </recommendedName>
</protein>
<dbReference type="GeneTree" id="ENSGT00440000038159"/>
<reference evidence="2 3" key="1">
    <citation type="submission" date="2014-03" db="EMBL/GenBank/DDBJ databases">
        <authorList>
            <person name="Warren W."/>
            <person name="Wilson R.K."/>
        </authorList>
    </citation>
    <scope>NUCLEOTIDE SEQUENCE</scope>
</reference>
<dbReference type="GO" id="GO:0005634">
    <property type="term" value="C:nucleus"/>
    <property type="evidence" value="ECO:0007669"/>
    <property type="project" value="TreeGrafter"/>
</dbReference>
<evidence type="ECO:0000313" key="3">
    <source>
        <dbReference type="Proteomes" id="UP000029965"/>
    </source>
</evidence>
<dbReference type="EMBL" id="AQIB01064818">
    <property type="status" value="NOT_ANNOTATED_CDS"/>
    <property type="molecule type" value="Genomic_DNA"/>
</dbReference>
<dbReference type="PROSITE" id="PS51808">
    <property type="entry name" value="CHCH"/>
    <property type="match status" value="1"/>
</dbReference>
<dbReference type="GO" id="GO:0007005">
    <property type="term" value="P:mitochondrion organization"/>
    <property type="evidence" value="ECO:0007669"/>
    <property type="project" value="InterPro"/>
</dbReference>
<dbReference type="OMA" id="AWHREST"/>
<keyword evidence="3" id="KW-1185">Reference proteome</keyword>
<organism evidence="2 3">
    <name type="scientific">Chlorocebus sabaeus</name>
    <name type="common">Green monkey</name>
    <name type="synonym">Simia sabaea</name>
    <dbReference type="NCBI Taxonomy" id="60711"/>
    <lineage>
        <taxon>Eukaryota</taxon>
        <taxon>Metazoa</taxon>
        <taxon>Chordata</taxon>
        <taxon>Craniata</taxon>
        <taxon>Vertebrata</taxon>
        <taxon>Euteleostomi</taxon>
        <taxon>Mammalia</taxon>
        <taxon>Eutheria</taxon>
        <taxon>Euarchontoglires</taxon>
        <taxon>Primates</taxon>
        <taxon>Haplorrhini</taxon>
        <taxon>Catarrhini</taxon>
        <taxon>Cercopithecidae</taxon>
        <taxon>Cercopithecinae</taxon>
        <taxon>Chlorocebus</taxon>
    </lineage>
</organism>
<name>A0A0D9RW03_CHLSB</name>
<sequence>MPRGSGNCTSCVATQVSRVPHMRTAFRPAPAAQLPAAASPFAAGPPAAGPRQPDLMAQIATTGAGVGHTLGHAITGGFSEGSNAEPARPDITYQEPQGTQMPQRQQPCFYEIKPFLECARNQDDIKLCEGFSEVLKQCRLAFRLA</sequence>
<dbReference type="STRING" id="60711.ENSCSAP00000012792"/>
<evidence type="ECO:0008006" key="4">
    <source>
        <dbReference type="Google" id="ProtNLM"/>
    </source>
</evidence>
<dbReference type="Proteomes" id="UP000029965">
    <property type="component" value="Chromosome 13"/>
</dbReference>
<reference evidence="2" key="2">
    <citation type="submission" date="2025-08" db="UniProtKB">
        <authorList>
            <consortium name="Ensembl"/>
        </authorList>
    </citation>
    <scope>IDENTIFICATION</scope>
</reference>
<dbReference type="PANTHER" id="PTHR13523:SF3">
    <property type="entry name" value="COILED-COIL-HELIX-COILED-COIL-HELIX DOMAIN-CONTAINING PROTEIN 2-RELATED"/>
    <property type="match status" value="1"/>
</dbReference>
<proteinExistence type="predicted"/>
<dbReference type="GO" id="GO:0045944">
    <property type="term" value="P:positive regulation of transcription by RNA polymerase II"/>
    <property type="evidence" value="ECO:0007669"/>
    <property type="project" value="TreeGrafter"/>
</dbReference>
<evidence type="ECO:0000313" key="2">
    <source>
        <dbReference type="Ensembl" id="ENSCSAP00000012792.1"/>
    </source>
</evidence>